<keyword evidence="8 11" id="KW-1133">Transmembrane helix</keyword>
<evidence type="ECO:0000256" key="8">
    <source>
        <dbReference type="ARBA" id="ARBA00022989"/>
    </source>
</evidence>
<keyword evidence="6 11" id="KW-0812">Transmembrane</keyword>
<keyword evidence="12" id="KW-1185">Reference proteome</keyword>
<evidence type="ECO:0000256" key="9">
    <source>
        <dbReference type="ARBA" id="ARBA00023136"/>
    </source>
</evidence>
<dbReference type="GO" id="GO:0005886">
    <property type="term" value="C:plasma membrane"/>
    <property type="evidence" value="ECO:0007669"/>
    <property type="project" value="UniProtKB-SubCell"/>
</dbReference>
<evidence type="ECO:0000256" key="7">
    <source>
        <dbReference type="ARBA" id="ARBA00022737"/>
    </source>
</evidence>
<dbReference type="Proteomes" id="UP000228380">
    <property type="component" value="Chromosome 4"/>
</dbReference>
<feature type="transmembrane region" description="Helical" evidence="11">
    <location>
        <begin position="109"/>
        <end position="126"/>
    </location>
</feature>
<evidence type="ECO:0000313" key="12">
    <source>
        <dbReference type="Proteomes" id="UP000228380"/>
    </source>
</evidence>
<dbReference type="AlphaFoldDB" id="A0A8B9A546"/>
<dbReference type="Pfam" id="PF03083">
    <property type="entry name" value="MtN3_slv"/>
    <property type="match status" value="2"/>
</dbReference>
<evidence type="ECO:0000256" key="5">
    <source>
        <dbReference type="ARBA" id="ARBA00022597"/>
    </source>
</evidence>
<dbReference type="RefSeq" id="XP_038981756.1">
    <property type="nucleotide sequence ID" value="XM_039125828.1"/>
</dbReference>
<dbReference type="PANTHER" id="PTHR10791">
    <property type="entry name" value="RAG1-ACTIVATING PROTEIN 1"/>
    <property type="match status" value="1"/>
</dbReference>
<dbReference type="FunFam" id="1.20.1280.290:FF:000001">
    <property type="entry name" value="Bidirectional sugar transporter SWEET"/>
    <property type="match status" value="1"/>
</dbReference>
<protein>
    <recommendedName>
        <fullName evidence="11">Bidirectional sugar transporter SWEET</fullName>
    </recommendedName>
</protein>
<evidence type="ECO:0000256" key="1">
    <source>
        <dbReference type="ARBA" id="ARBA00004651"/>
    </source>
</evidence>
<evidence type="ECO:0000313" key="13">
    <source>
        <dbReference type="RefSeq" id="XP_038981756.1"/>
    </source>
</evidence>
<organism evidence="12 13">
    <name type="scientific">Phoenix dactylifera</name>
    <name type="common">Date palm</name>
    <dbReference type="NCBI Taxonomy" id="42345"/>
    <lineage>
        <taxon>Eukaryota</taxon>
        <taxon>Viridiplantae</taxon>
        <taxon>Streptophyta</taxon>
        <taxon>Embryophyta</taxon>
        <taxon>Tracheophyta</taxon>
        <taxon>Spermatophyta</taxon>
        <taxon>Magnoliopsida</taxon>
        <taxon>Liliopsida</taxon>
        <taxon>Arecaceae</taxon>
        <taxon>Coryphoideae</taxon>
        <taxon>Phoeniceae</taxon>
        <taxon>Phoenix</taxon>
    </lineage>
</organism>
<reference evidence="12" key="1">
    <citation type="journal article" date="2019" name="Nat. Commun.">
        <title>Genome-wide association mapping of date palm fruit traits.</title>
        <authorList>
            <person name="Hazzouri K.M."/>
            <person name="Gros-Balthazard M."/>
            <person name="Flowers J.M."/>
            <person name="Copetti D."/>
            <person name="Lemansour A."/>
            <person name="Lebrun M."/>
            <person name="Masmoudi K."/>
            <person name="Ferrand S."/>
            <person name="Dhar M.I."/>
            <person name="Fresquez Z.A."/>
            <person name="Rosas U."/>
            <person name="Zhang J."/>
            <person name="Talag J."/>
            <person name="Lee S."/>
            <person name="Kudrna D."/>
            <person name="Powell R.F."/>
            <person name="Leitch I.J."/>
            <person name="Krueger R.R."/>
            <person name="Wing R.A."/>
            <person name="Amiri K.M.A."/>
            <person name="Purugganan M.D."/>
        </authorList>
    </citation>
    <scope>NUCLEOTIDE SEQUENCE [LARGE SCALE GENOMIC DNA]</scope>
    <source>
        <strain evidence="12">cv. Khalas</strain>
    </source>
</reference>
<dbReference type="PANTHER" id="PTHR10791:SF57">
    <property type="entry name" value="BIDIRECTIONAL SUGAR TRANSPORTER SWEET2A"/>
    <property type="match status" value="1"/>
</dbReference>
<comment type="function">
    <text evidence="11">Mediates both low-affinity uptake and efflux of sugar across the membrane.</text>
</comment>
<feature type="transmembrane region" description="Helical" evidence="11">
    <location>
        <begin position="138"/>
        <end position="161"/>
    </location>
</feature>
<accession>A0A8B9A546</accession>
<evidence type="ECO:0000256" key="6">
    <source>
        <dbReference type="ARBA" id="ARBA00022692"/>
    </source>
</evidence>
<dbReference type="InterPro" id="IPR004316">
    <property type="entry name" value="SWEET_rpt"/>
</dbReference>
<reference evidence="13" key="2">
    <citation type="submission" date="2025-08" db="UniProtKB">
        <authorList>
            <consortium name="RefSeq"/>
        </authorList>
    </citation>
    <scope>IDENTIFICATION</scope>
    <source>
        <tissue evidence="13">Young leaves</tissue>
    </source>
</reference>
<keyword evidence="7" id="KW-0677">Repeat</keyword>
<keyword evidence="5 11" id="KW-0762">Sugar transport</keyword>
<evidence type="ECO:0000256" key="2">
    <source>
        <dbReference type="ARBA" id="ARBA00007809"/>
    </source>
</evidence>
<keyword evidence="4" id="KW-1003">Cell membrane</keyword>
<gene>
    <name evidence="13" type="primary">LOC103695817</name>
</gene>
<dbReference type="GO" id="GO:0051119">
    <property type="term" value="F:sugar transmembrane transporter activity"/>
    <property type="evidence" value="ECO:0007669"/>
    <property type="project" value="InterPro"/>
</dbReference>
<proteinExistence type="inferred from homology"/>
<evidence type="ECO:0000256" key="3">
    <source>
        <dbReference type="ARBA" id="ARBA00022448"/>
    </source>
</evidence>
<feature type="transmembrane region" description="Helical" evidence="11">
    <location>
        <begin position="73"/>
        <end position="97"/>
    </location>
</feature>
<dbReference type="Gene3D" id="1.20.1280.290">
    <property type="match status" value="2"/>
</dbReference>
<evidence type="ECO:0000256" key="4">
    <source>
        <dbReference type="ARBA" id="ARBA00022475"/>
    </source>
</evidence>
<feature type="transmembrane region" description="Helical" evidence="11">
    <location>
        <begin position="49"/>
        <end position="67"/>
    </location>
</feature>
<evidence type="ECO:0000256" key="11">
    <source>
        <dbReference type="RuleBase" id="RU910715"/>
    </source>
</evidence>
<comment type="similarity">
    <text evidence="2 11">Belongs to the SWEET sugar transporter family.</text>
</comment>
<dbReference type="OrthoDB" id="409725at2759"/>
<sequence length="323" mass="36638">MVSSAASFYGIGTYAAGIAGNLFAFVLFVSPIPTFKRIVRNKSIEQFSGLPYVYSLLNCLICMWYGLPCVSYGVILVATVNSIGAAFQLVYVTLFIIYADTTRRMKMSGLLIAVFCVFSLIIYVSLELFDHQARQTLVGYLSVASLISMFASPLFIIHLVIQTRSVEFMPFYLSLATFLMSVSFFAYGMLLHDFFIYIPNGIGTVLGVIQLLVYAYYSRKSREESRLPLLRFSTRAILKASSSLYAPLRWQSITSFQWIMEHQLFQLHPTRNCKCQNQMPQDVKFVPYPFSMLPHATLRYLFINIILSAFGGERFVALDVTFD</sequence>
<evidence type="ECO:0000256" key="10">
    <source>
        <dbReference type="ARBA" id="ARBA00038715"/>
    </source>
</evidence>
<dbReference type="FunFam" id="1.20.1280.290:FF:000002">
    <property type="entry name" value="Bidirectional sugar transporter SWEET"/>
    <property type="match status" value="1"/>
</dbReference>
<name>A0A8B9A546_PHODC</name>
<comment type="subcellular location">
    <subcellularLocation>
        <location evidence="1 11">Cell membrane</location>
        <topology evidence="1 11">Multi-pass membrane protein</topology>
    </subcellularLocation>
</comment>
<comment type="subunit">
    <text evidence="10">Forms homooligomers and/or heterooligomers.</text>
</comment>
<keyword evidence="3 11" id="KW-0813">Transport</keyword>
<keyword evidence="9 11" id="KW-0472">Membrane</keyword>
<feature type="transmembrane region" description="Helical" evidence="11">
    <location>
        <begin position="168"/>
        <end position="188"/>
    </location>
</feature>
<feature type="transmembrane region" description="Helical" evidence="11">
    <location>
        <begin position="6"/>
        <end position="29"/>
    </location>
</feature>
<feature type="transmembrane region" description="Helical" evidence="11">
    <location>
        <begin position="194"/>
        <end position="217"/>
    </location>
</feature>
<dbReference type="GeneID" id="103695817"/>
<dbReference type="InterPro" id="IPR047664">
    <property type="entry name" value="SWEET"/>
</dbReference>